<dbReference type="Proteomes" id="UP000436088">
    <property type="component" value="Unassembled WGS sequence"/>
</dbReference>
<dbReference type="InterPro" id="IPR050951">
    <property type="entry name" value="Retrovirus_Pol_polyprotein"/>
</dbReference>
<keyword evidence="1" id="KW-0511">Multifunctional enzyme</keyword>
<dbReference type="InterPro" id="IPR056924">
    <property type="entry name" value="SH3_Tf2-1"/>
</dbReference>
<name>A0A6A3C0W5_HIBSY</name>
<feature type="domain" description="Tf2-1-like SH3-like" evidence="4">
    <location>
        <begin position="384"/>
        <end position="423"/>
    </location>
</feature>
<organism evidence="5 6">
    <name type="scientific">Hibiscus syriacus</name>
    <name type="common">Rose of Sharon</name>
    <dbReference type="NCBI Taxonomy" id="106335"/>
    <lineage>
        <taxon>Eukaryota</taxon>
        <taxon>Viridiplantae</taxon>
        <taxon>Streptophyta</taxon>
        <taxon>Embryophyta</taxon>
        <taxon>Tracheophyta</taxon>
        <taxon>Spermatophyta</taxon>
        <taxon>Magnoliopsida</taxon>
        <taxon>eudicotyledons</taxon>
        <taxon>Gunneridae</taxon>
        <taxon>Pentapetalae</taxon>
        <taxon>rosids</taxon>
        <taxon>malvids</taxon>
        <taxon>Malvales</taxon>
        <taxon>Malvaceae</taxon>
        <taxon>Malvoideae</taxon>
        <taxon>Hibiscus</taxon>
    </lineage>
</organism>
<accession>A0A6A3C0W5</accession>
<dbReference type="EMBL" id="VEPZ02000557">
    <property type="protein sequence ID" value="KAE8722715.1"/>
    <property type="molecule type" value="Genomic_DNA"/>
</dbReference>
<comment type="caution">
    <text evidence="5">The sequence shown here is derived from an EMBL/GenBank/DDBJ whole genome shotgun (WGS) entry which is preliminary data.</text>
</comment>
<dbReference type="InterPro" id="IPR043502">
    <property type="entry name" value="DNA/RNA_pol_sf"/>
</dbReference>
<evidence type="ECO:0000256" key="2">
    <source>
        <dbReference type="SAM" id="MobiDB-lite"/>
    </source>
</evidence>
<dbReference type="PANTHER" id="PTHR37984">
    <property type="entry name" value="PROTEIN CBG26694"/>
    <property type="match status" value="1"/>
</dbReference>
<dbReference type="InterPro" id="IPR041577">
    <property type="entry name" value="RT_RNaseH_2"/>
</dbReference>
<reference evidence="5" key="1">
    <citation type="submission" date="2019-09" db="EMBL/GenBank/DDBJ databases">
        <title>Draft genome information of white flower Hibiscus syriacus.</title>
        <authorList>
            <person name="Kim Y.-M."/>
        </authorList>
    </citation>
    <scope>NUCLEOTIDE SEQUENCE [LARGE SCALE GENOMIC DNA]</scope>
    <source>
        <strain evidence="5">YM2019G1</strain>
    </source>
</reference>
<feature type="domain" description="Reverse transcriptase/retrotransposon-derived protein RNase H-like" evidence="3">
    <location>
        <begin position="314"/>
        <end position="370"/>
    </location>
</feature>
<evidence type="ECO:0000256" key="1">
    <source>
        <dbReference type="ARBA" id="ARBA00023268"/>
    </source>
</evidence>
<sequence length="541" mass="60644">MWQMQEPWIATSVGFNLGWRCFKSMESLYNRSSGRAESINQSDSGVVYGNQHHYDIFFGFFCSDSSRKDGQEPESPDSQQVKTPEPSKPDVTAEERVELAAMHLGGKAKTWFDGYILQKHRRENNLCFKCDEKYVPDHQCKNRLLNLMEEEDNVEVGDITRESGGGSPRTYTSFWKFQLDVKLMIIQGQATMVDVDPVASTVLSELKPLLQEFDNIFDEPTGLPPIKAHDYRITLIPVSLPVNLRHYLFTHHQKVETHTRAIGKSVSNHKTFTRQHFRLITITSSLRSFIRGYGEISRPLPYLLKKDNFSSSLEAKQAFESLKAAMYATPILNLPDSSKQFYLETDASSRGVGVVSSQEGRPIAYLSKALGAFSIVPSWVNEIEAKFYGPFKVIAKIGKVAYKLDLSAESRLHPVFHVRLLKKRVWESAIVSTTPPTVEEDSATTLGKITRSSEVNFLSLILRDKDRLMEGALLCFSGIGQAEFFYSELPKTMSSVAANLQSLGASAGSVAEVSRAYGPCQGEEALDGASAKEDRQTMHDF</sequence>
<dbReference type="Pfam" id="PF17919">
    <property type="entry name" value="RT_RNaseH_2"/>
    <property type="match status" value="1"/>
</dbReference>
<gene>
    <name evidence="5" type="ORF">F3Y22_tig00013738pilonHSYRG00039</name>
</gene>
<dbReference type="Pfam" id="PF24626">
    <property type="entry name" value="SH3_Tf2-1"/>
    <property type="match status" value="1"/>
</dbReference>
<dbReference type="GO" id="GO:0003824">
    <property type="term" value="F:catalytic activity"/>
    <property type="evidence" value="ECO:0007669"/>
    <property type="project" value="UniProtKB-KW"/>
</dbReference>
<dbReference type="AlphaFoldDB" id="A0A6A3C0W5"/>
<evidence type="ECO:0000313" key="6">
    <source>
        <dbReference type="Proteomes" id="UP000436088"/>
    </source>
</evidence>
<feature type="region of interest" description="Disordered" evidence="2">
    <location>
        <begin position="67"/>
        <end position="92"/>
    </location>
</feature>
<protein>
    <submittedName>
        <fullName evidence="5">Uncharacterized protein</fullName>
    </submittedName>
</protein>
<evidence type="ECO:0000259" key="4">
    <source>
        <dbReference type="Pfam" id="PF24626"/>
    </source>
</evidence>
<evidence type="ECO:0000259" key="3">
    <source>
        <dbReference type="Pfam" id="PF17919"/>
    </source>
</evidence>
<dbReference type="Gene3D" id="3.30.70.270">
    <property type="match status" value="1"/>
</dbReference>
<proteinExistence type="predicted"/>
<evidence type="ECO:0000313" key="5">
    <source>
        <dbReference type="EMBL" id="KAE8722715.1"/>
    </source>
</evidence>
<dbReference type="SUPFAM" id="SSF56672">
    <property type="entry name" value="DNA/RNA polymerases"/>
    <property type="match status" value="1"/>
</dbReference>
<keyword evidence="6" id="KW-1185">Reference proteome</keyword>
<dbReference type="InterPro" id="IPR043128">
    <property type="entry name" value="Rev_trsase/Diguanyl_cyclase"/>
</dbReference>
<dbReference type="PANTHER" id="PTHR37984:SF5">
    <property type="entry name" value="PROTEIN NYNRIN-LIKE"/>
    <property type="match status" value="1"/>
</dbReference>